<feature type="region of interest" description="Disordered" evidence="2">
    <location>
        <begin position="404"/>
        <end position="427"/>
    </location>
</feature>
<evidence type="ECO:0000313" key="4">
    <source>
        <dbReference type="EMBL" id="EEW07552.1"/>
    </source>
</evidence>
<evidence type="ECO:0000313" key="5">
    <source>
        <dbReference type="Proteomes" id="UP000004827"/>
    </source>
</evidence>
<dbReference type="Proteomes" id="UP000004827">
    <property type="component" value="Unassembled WGS sequence"/>
</dbReference>
<sequence length="427" mass="48230">MQEQRIKIPRAADKSLIACFKELTKYTDTKQVTIAALGFNNVGAVDLIDGDLKVLELIEKKNSAIIETISMNVKGFNIIFYRGGCYQPQDKSGIFDEIVLRQNNQGAIEPENSIEIVAIINRKLKAFDPKRSPSANSSQQAEFDAIHISNLERLEALNENLVQSTHEYRLQLDSEFNDKAEKLESNAEELRKRLEAEYQEKELQLQLEIDALDKKRKALDDSSNTHARREIRRDILKEIKLRQTKFSLTEGTNKLRKPIAIAMIALISIFVVLGAVSVKEFYDALQGNELNVILITGIKQSIYTVGAIGSIIFMIRWMNRWFELHSQSEFELKRFELDMERASWLVETSLEWKDAKGTAIPPELLGSLSNNLFVNDNEKLDPLQHPVDQLASALIGSASAVKLRAGDSSTEIDPKKLAKSKPRSQGT</sequence>
<keyword evidence="3" id="KW-0472">Membrane</keyword>
<evidence type="ECO:0000256" key="1">
    <source>
        <dbReference type="SAM" id="Coils"/>
    </source>
</evidence>
<dbReference type="EMBL" id="ACYU01000042">
    <property type="protein sequence ID" value="EEW07552.1"/>
    <property type="molecule type" value="Genomic_DNA"/>
</dbReference>
<organism evidence="4 5">
    <name type="scientific">Vibrio mimicus VM603</name>
    <dbReference type="NCBI Taxonomy" id="671074"/>
    <lineage>
        <taxon>Bacteria</taxon>
        <taxon>Pseudomonadati</taxon>
        <taxon>Pseudomonadota</taxon>
        <taxon>Gammaproteobacteria</taxon>
        <taxon>Vibrionales</taxon>
        <taxon>Vibrionaceae</taxon>
        <taxon>Vibrio</taxon>
    </lineage>
</organism>
<keyword evidence="3" id="KW-1133">Transmembrane helix</keyword>
<dbReference type="RefSeq" id="WP_001157799.1">
    <property type="nucleotide sequence ID" value="NZ_ACYU01000042.1"/>
</dbReference>
<name>D2YCG6_VIBMI</name>
<accession>D2YCG6</accession>
<keyword evidence="3" id="KW-0812">Transmembrane</keyword>
<evidence type="ECO:0000256" key="2">
    <source>
        <dbReference type="SAM" id="MobiDB-lite"/>
    </source>
</evidence>
<feature type="transmembrane region" description="Helical" evidence="3">
    <location>
        <begin position="259"/>
        <end position="278"/>
    </location>
</feature>
<feature type="compositionally biased region" description="Basic residues" evidence="2">
    <location>
        <begin position="417"/>
        <end position="427"/>
    </location>
</feature>
<protein>
    <submittedName>
        <fullName evidence="4">Uncharacterized protein</fullName>
    </submittedName>
</protein>
<feature type="coiled-coil region" evidence="1">
    <location>
        <begin position="151"/>
        <end position="215"/>
    </location>
</feature>
<proteinExistence type="predicted"/>
<evidence type="ECO:0000256" key="3">
    <source>
        <dbReference type="SAM" id="Phobius"/>
    </source>
</evidence>
<gene>
    <name evidence="4" type="ORF">VMB_12130</name>
</gene>
<reference evidence="4 5" key="1">
    <citation type="journal article" date="2009" name="BMC Evol. Biol.">
        <title>Genomic taxonomy of Vibrios.</title>
        <authorList>
            <person name="Thompson C.C."/>
            <person name="Vicente A.C."/>
            <person name="Souza R.C."/>
            <person name="Vasconcelos A.T."/>
            <person name="Vesth T."/>
            <person name="Alves N.Jr."/>
            <person name="Ussery D.W."/>
            <person name="Iida T."/>
            <person name="Thompson F.L."/>
        </authorList>
    </citation>
    <scope>NUCLEOTIDE SEQUENCE [LARGE SCALE GENOMIC DNA]</scope>
    <source>
        <strain evidence="4 5">VM603</strain>
    </source>
</reference>
<comment type="caution">
    <text evidence="4">The sequence shown here is derived from an EMBL/GenBank/DDBJ whole genome shotgun (WGS) entry which is preliminary data.</text>
</comment>
<keyword evidence="1" id="KW-0175">Coiled coil</keyword>
<dbReference type="AlphaFoldDB" id="D2YCG6"/>
<feature type="transmembrane region" description="Helical" evidence="3">
    <location>
        <begin position="290"/>
        <end position="315"/>
    </location>
</feature>